<organism evidence="1 2">
    <name type="scientific">Paracoccus alcaliphilus</name>
    <dbReference type="NCBI Taxonomy" id="34002"/>
    <lineage>
        <taxon>Bacteria</taxon>
        <taxon>Pseudomonadati</taxon>
        <taxon>Pseudomonadota</taxon>
        <taxon>Alphaproteobacteria</taxon>
        <taxon>Rhodobacterales</taxon>
        <taxon>Paracoccaceae</taxon>
        <taxon>Paracoccus</taxon>
    </lineage>
</organism>
<name>A0A1H8LVT1_9RHOB</name>
<dbReference type="Proteomes" id="UP000199054">
    <property type="component" value="Unassembled WGS sequence"/>
</dbReference>
<dbReference type="OrthoDB" id="7874906at2"/>
<sequence>MNIVGICRFSLVGRGDWKAYRGKSDAEVAAIAMQQAEHLFTPERMEARLKSFEHLTLASLRAQTDQDFRFLVLASEMMPQHYRDRLEDICARIPQVVLRFFGLSSVGEAQMRVYRELRLKLADTIQFRLDDDDCLCADYIEQLKAHAQPMLDSPEPFAISLGGVLYCATVGNTPATYHWPVRFLAVGLALKHDTKSIFGFGHFALEQRFRSCIIPDRLALVSHSGINDTTFTPEMAKKRGFVLLDEGQIAERLAQNFPFLTARAKVLVGLPRALQTDVPMAQSHPHHPPVPFWLHAMATSRYRRGFFIAEDSFALQHTRRKRDVLYVGFDDLSRARDKNRLRDPWGYGLAEQRRWSSLGVMAFRPDWFRSPDLFAHLLRLRDGGFFEGYRKVVFSGVSMGAYAACAFSSLAPGSTVIAFSPQSTLDPKLADWDRRYPSGSRADWSGPFADGAVGLRDTRKAWIVYDPEVAEDRRHAERLAGRHVELLRARHAAHFTAQFLGQIGVLSRFVDECVEGGMTPARFYQLYRQARSFRRFLGGVTKKAVARDDPRLASRLQVALAAMNRPAMAAELRRHLAGRADGTAQPKTAVG</sequence>
<accession>A0A1H8LVT1</accession>
<dbReference type="STRING" id="34002.SAMN04489859_103410"/>
<gene>
    <name evidence="1" type="ORF">SAMN04489859_103410</name>
</gene>
<dbReference type="InterPro" id="IPR021466">
    <property type="entry name" value="Put_rhamnosyl_transferase"/>
</dbReference>
<dbReference type="AlphaFoldDB" id="A0A1H8LVT1"/>
<dbReference type="RefSeq" id="WP_090615818.1">
    <property type="nucleotide sequence ID" value="NZ_CP067126.1"/>
</dbReference>
<dbReference type="GO" id="GO:0016740">
    <property type="term" value="F:transferase activity"/>
    <property type="evidence" value="ECO:0007669"/>
    <property type="project" value="UniProtKB-KW"/>
</dbReference>
<dbReference type="Pfam" id="PF11316">
    <property type="entry name" value="Rhamno_transf"/>
    <property type="match status" value="1"/>
</dbReference>
<dbReference type="SUPFAM" id="SSF53474">
    <property type="entry name" value="alpha/beta-Hydrolases"/>
    <property type="match status" value="1"/>
</dbReference>
<evidence type="ECO:0000313" key="1">
    <source>
        <dbReference type="EMBL" id="SEO09191.1"/>
    </source>
</evidence>
<protein>
    <submittedName>
        <fullName evidence="1">Putative rhamnosyl transferase</fullName>
    </submittedName>
</protein>
<keyword evidence="1" id="KW-0808">Transferase</keyword>
<keyword evidence="2" id="KW-1185">Reference proteome</keyword>
<proteinExistence type="predicted"/>
<dbReference type="EMBL" id="FODE01000034">
    <property type="protein sequence ID" value="SEO09191.1"/>
    <property type="molecule type" value="Genomic_DNA"/>
</dbReference>
<reference evidence="1 2" key="1">
    <citation type="submission" date="2016-10" db="EMBL/GenBank/DDBJ databases">
        <authorList>
            <person name="de Groot N.N."/>
        </authorList>
    </citation>
    <scope>NUCLEOTIDE SEQUENCE [LARGE SCALE GENOMIC DNA]</scope>
    <source>
        <strain evidence="1 2">DSM 8512</strain>
    </source>
</reference>
<evidence type="ECO:0000313" key="2">
    <source>
        <dbReference type="Proteomes" id="UP000199054"/>
    </source>
</evidence>
<dbReference type="InterPro" id="IPR029058">
    <property type="entry name" value="AB_hydrolase_fold"/>
</dbReference>